<dbReference type="EMBL" id="BGPR01005550">
    <property type="protein sequence ID" value="GBN11204.1"/>
    <property type="molecule type" value="Genomic_DNA"/>
</dbReference>
<sequence>MTEVFLNRRSCSTSSRQLLEQFKCCVSDHPTCNPDLVTSDFHLFLKLKNWLGGQHFQKKEDLQRNVKAHLTSLATMFFEEGIGNPVYRYDKCLNLHAIMSKSNTVCS</sequence>
<organism evidence="1 2">
    <name type="scientific">Araneus ventricosus</name>
    <name type="common">Orbweaver spider</name>
    <name type="synonym">Epeira ventricosa</name>
    <dbReference type="NCBI Taxonomy" id="182803"/>
    <lineage>
        <taxon>Eukaryota</taxon>
        <taxon>Metazoa</taxon>
        <taxon>Ecdysozoa</taxon>
        <taxon>Arthropoda</taxon>
        <taxon>Chelicerata</taxon>
        <taxon>Arachnida</taxon>
        <taxon>Araneae</taxon>
        <taxon>Araneomorphae</taxon>
        <taxon>Entelegynae</taxon>
        <taxon>Araneoidea</taxon>
        <taxon>Araneidae</taxon>
        <taxon>Araneus</taxon>
    </lineage>
</organism>
<evidence type="ECO:0000313" key="1">
    <source>
        <dbReference type="EMBL" id="GBN11204.1"/>
    </source>
</evidence>
<protein>
    <recommendedName>
        <fullName evidence="3">Histone-lysine N-methyltransferase SETMAR</fullName>
    </recommendedName>
</protein>
<dbReference type="PANTHER" id="PTHR46060">
    <property type="entry name" value="MARINER MOS1 TRANSPOSASE-LIKE PROTEIN"/>
    <property type="match status" value="1"/>
</dbReference>
<proteinExistence type="predicted"/>
<comment type="caution">
    <text evidence="1">The sequence shown here is derived from an EMBL/GenBank/DDBJ whole genome shotgun (WGS) entry which is preliminary data.</text>
</comment>
<keyword evidence="2" id="KW-1185">Reference proteome</keyword>
<dbReference type="Gene3D" id="3.30.420.10">
    <property type="entry name" value="Ribonuclease H-like superfamily/Ribonuclease H"/>
    <property type="match status" value="1"/>
</dbReference>
<dbReference type="Proteomes" id="UP000499080">
    <property type="component" value="Unassembled WGS sequence"/>
</dbReference>
<reference evidence="1 2" key="1">
    <citation type="journal article" date="2019" name="Sci. Rep.">
        <title>Orb-weaving spider Araneus ventricosus genome elucidates the spidroin gene catalogue.</title>
        <authorList>
            <person name="Kono N."/>
            <person name="Nakamura H."/>
            <person name="Ohtoshi R."/>
            <person name="Moran D.A.P."/>
            <person name="Shinohara A."/>
            <person name="Yoshida Y."/>
            <person name="Fujiwara M."/>
            <person name="Mori M."/>
            <person name="Tomita M."/>
            <person name="Arakawa K."/>
        </authorList>
    </citation>
    <scope>NUCLEOTIDE SEQUENCE [LARGE SCALE GENOMIC DNA]</scope>
</reference>
<name>A0A4Y2L9P0_ARAVE</name>
<gene>
    <name evidence="1" type="ORF">AVEN_144509_1</name>
</gene>
<dbReference type="InterPro" id="IPR036397">
    <property type="entry name" value="RNaseH_sf"/>
</dbReference>
<dbReference type="InterPro" id="IPR052709">
    <property type="entry name" value="Transposase-MT_Hybrid"/>
</dbReference>
<dbReference type="GO" id="GO:0003676">
    <property type="term" value="F:nucleic acid binding"/>
    <property type="evidence" value="ECO:0007669"/>
    <property type="project" value="InterPro"/>
</dbReference>
<accession>A0A4Y2L9P0</accession>
<dbReference type="PANTHER" id="PTHR46060:SF3">
    <property type="entry name" value="PROTEIN GVQW3"/>
    <property type="match status" value="1"/>
</dbReference>
<evidence type="ECO:0008006" key="3">
    <source>
        <dbReference type="Google" id="ProtNLM"/>
    </source>
</evidence>
<evidence type="ECO:0000313" key="2">
    <source>
        <dbReference type="Proteomes" id="UP000499080"/>
    </source>
</evidence>
<dbReference type="AlphaFoldDB" id="A0A4Y2L9P0"/>